<dbReference type="Pfam" id="PF06283">
    <property type="entry name" value="ThuA"/>
    <property type="match status" value="2"/>
</dbReference>
<dbReference type="EMBL" id="KV875097">
    <property type="protein sequence ID" value="OIW29348.1"/>
    <property type="molecule type" value="Genomic_DNA"/>
</dbReference>
<organism evidence="2 3">
    <name type="scientific">Coniochaeta ligniaria NRRL 30616</name>
    <dbReference type="NCBI Taxonomy" id="1408157"/>
    <lineage>
        <taxon>Eukaryota</taxon>
        <taxon>Fungi</taxon>
        <taxon>Dikarya</taxon>
        <taxon>Ascomycota</taxon>
        <taxon>Pezizomycotina</taxon>
        <taxon>Sordariomycetes</taxon>
        <taxon>Sordariomycetidae</taxon>
        <taxon>Coniochaetales</taxon>
        <taxon>Coniochaetaceae</taxon>
        <taxon>Coniochaeta</taxon>
    </lineage>
</organism>
<keyword evidence="3" id="KW-1185">Reference proteome</keyword>
<feature type="domain" description="ThuA-like" evidence="1">
    <location>
        <begin position="170"/>
        <end position="253"/>
    </location>
</feature>
<dbReference type="Gene3D" id="3.40.50.880">
    <property type="match status" value="1"/>
</dbReference>
<evidence type="ECO:0000259" key="1">
    <source>
        <dbReference type="Pfam" id="PF06283"/>
    </source>
</evidence>
<dbReference type="AlphaFoldDB" id="A0A1J7JJA0"/>
<dbReference type="InterPro" id="IPR029062">
    <property type="entry name" value="Class_I_gatase-like"/>
</dbReference>
<name>A0A1J7JJA0_9PEZI</name>
<dbReference type="Proteomes" id="UP000182658">
    <property type="component" value="Unassembled WGS sequence"/>
</dbReference>
<reference evidence="2 3" key="1">
    <citation type="submission" date="2016-10" db="EMBL/GenBank/DDBJ databases">
        <title>Draft genome sequence of Coniochaeta ligniaria NRRL30616, a lignocellulolytic fungus for bioabatement of inhibitors in plant biomass hydrolysates.</title>
        <authorList>
            <consortium name="DOE Joint Genome Institute"/>
            <person name="Jimenez D.J."/>
            <person name="Hector R.E."/>
            <person name="Riley R."/>
            <person name="Sun H."/>
            <person name="Grigoriev I.V."/>
            <person name="Van Elsas J.D."/>
            <person name="Nichols N.N."/>
        </authorList>
    </citation>
    <scope>NUCLEOTIDE SEQUENCE [LARGE SCALE GENOMIC DNA]</scope>
    <source>
        <strain evidence="2 3">NRRL 30616</strain>
    </source>
</reference>
<dbReference type="SUPFAM" id="SSF52317">
    <property type="entry name" value="Class I glutamine amidotransferase-like"/>
    <property type="match status" value="1"/>
</dbReference>
<dbReference type="PANTHER" id="PTHR40469">
    <property type="entry name" value="SECRETED GLYCOSYL HYDROLASE"/>
    <property type="match status" value="1"/>
</dbReference>
<accession>A0A1J7JJA0</accession>
<dbReference type="InterPro" id="IPR029010">
    <property type="entry name" value="ThuA-like"/>
</dbReference>
<protein>
    <submittedName>
        <fullName evidence="2">Class I glutamine amidotransferase-like protein</fullName>
    </submittedName>
</protein>
<evidence type="ECO:0000313" key="3">
    <source>
        <dbReference type="Proteomes" id="UP000182658"/>
    </source>
</evidence>
<keyword evidence="2" id="KW-0315">Glutamine amidotransferase</keyword>
<dbReference type="OrthoDB" id="3482285at2759"/>
<dbReference type="GO" id="GO:0016740">
    <property type="term" value="F:transferase activity"/>
    <property type="evidence" value="ECO:0007669"/>
    <property type="project" value="UniProtKB-KW"/>
</dbReference>
<sequence>MSAIGVPLGVLVFSKTTGFRHDSIPAGISAFQRLANQSQSGEATLPRPFTVTATEDASVFTDAGLSKFGVIVLLQTSGDFLTEAQLEALKVFVHAGGGVVAVHCASTGMPSHPWYGRMIGAVFTDHPEPQHGMVTIEDPGHGIIRGTLGKGKGNWHNLEELAEPGSGRANARWECFDEWYNYARNPRSVGGIHVLYSVDETTYKGGKHGQDHPIAWCQEFEGGRSFYTALGHFDQAYSDEAFLGQLLNAIAWTSCQLD</sequence>
<dbReference type="PANTHER" id="PTHR40469:SF2">
    <property type="entry name" value="GALACTOSE-BINDING DOMAIN-LIKE SUPERFAMILY PROTEIN"/>
    <property type="match status" value="1"/>
</dbReference>
<proteinExistence type="predicted"/>
<dbReference type="CDD" id="cd03143">
    <property type="entry name" value="A4_beta-galactosidase_middle_domain"/>
    <property type="match status" value="1"/>
</dbReference>
<evidence type="ECO:0000313" key="2">
    <source>
        <dbReference type="EMBL" id="OIW29348.1"/>
    </source>
</evidence>
<gene>
    <name evidence="2" type="ORF">CONLIGDRAFT_631430</name>
</gene>
<feature type="domain" description="ThuA-like" evidence="1">
    <location>
        <begin position="10"/>
        <end position="146"/>
    </location>
</feature>
<keyword evidence="2" id="KW-0808">Transferase</keyword>
<dbReference type="InParanoid" id="A0A1J7JJA0"/>